<reference evidence="1" key="1">
    <citation type="submission" date="2023-11" db="EMBL/GenBank/DDBJ databases">
        <title>Genome assemblies of two species of porcelain crab, Petrolisthes cinctipes and Petrolisthes manimaculis (Anomura: Porcellanidae).</title>
        <authorList>
            <person name="Angst P."/>
        </authorList>
    </citation>
    <scope>NUCLEOTIDE SEQUENCE</scope>
    <source>
        <strain evidence="1">PB745_02</strain>
        <tissue evidence="1">Gill</tissue>
    </source>
</reference>
<proteinExistence type="predicted"/>
<accession>A0AAE1UNF8</accession>
<comment type="caution">
    <text evidence="1">The sequence shown here is derived from an EMBL/GenBank/DDBJ whole genome shotgun (WGS) entry which is preliminary data.</text>
</comment>
<sequence>MSAQSVSGSISSRAGQGLRTLARLGVKFDPPLSLLFGTKFEPQQELFGAKFDQHLLTKEKEETPLYFPDEVLLMMEIPLYSLDEVLLKKEMPLYSPDEVHRE</sequence>
<keyword evidence="2" id="KW-1185">Reference proteome</keyword>
<organism evidence="1 2">
    <name type="scientific">Petrolisthes manimaculis</name>
    <dbReference type="NCBI Taxonomy" id="1843537"/>
    <lineage>
        <taxon>Eukaryota</taxon>
        <taxon>Metazoa</taxon>
        <taxon>Ecdysozoa</taxon>
        <taxon>Arthropoda</taxon>
        <taxon>Crustacea</taxon>
        <taxon>Multicrustacea</taxon>
        <taxon>Malacostraca</taxon>
        <taxon>Eumalacostraca</taxon>
        <taxon>Eucarida</taxon>
        <taxon>Decapoda</taxon>
        <taxon>Pleocyemata</taxon>
        <taxon>Anomura</taxon>
        <taxon>Galatheoidea</taxon>
        <taxon>Porcellanidae</taxon>
        <taxon>Petrolisthes</taxon>
    </lineage>
</organism>
<dbReference type="AlphaFoldDB" id="A0AAE1UNF8"/>
<gene>
    <name evidence="1" type="ORF">Pmani_004940</name>
</gene>
<dbReference type="Proteomes" id="UP001292094">
    <property type="component" value="Unassembled WGS sequence"/>
</dbReference>
<name>A0AAE1UNF8_9EUCA</name>
<evidence type="ECO:0000313" key="1">
    <source>
        <dbReference type="EMBL" id="KAK4324424.1"/>
    </source>
</evidence>
<evidence type="ECO:0000313" key="2">
    <source>
        <dbReference type="Proteomes" id="UP001292094"/>
    </source>
</evidence>
<protein>
    <submittedName>
        <fullName evidence="1">Uncharacterized protein</fullName>
    </submittedName>
</protein>
<dbReference type="EMBL" id="JAWZYT010000364">
    <property type="protein sequence ID" value="KAK4324424.1"/>
    <property type="molecule type" value="Genomic_DNA"/>
</dbReference>